<reference evidence="10" key="3">
    <citation type="submission" date="2015-06" db="UniProtKB">
        <authorList>
            <consortium name="EnsemblMetazoa"/>
        </authorList>
    </citation>
    <scope>IDENTIFICATION</scope>
</reference>
<protein>
    <recommendedName>
        <fullName evidence="8">EF-hand domain-containing protein</fullName>
    </recommendedName>
</protein>
<feature type="domain" description="EF-hand" evidence="8">
    <location>
        <begin position="1"/>
        <end position="36"/>
    </location>
</feature>
<dbReference type="GeneID" id="20205138"/>
<reference evidence="9 11" key="2">
    <citation type="journal article" date="2013" name="Nature">
        <title>Insights into bilaterian evolution from three spiralian genomes.</title>
        <authorList>
            <person name="Simakov O."/>
            <person name="Marletaz F."/>
            <person name="Cho S.J."/>
            <person name="Edsinger-Gonzales E."/>
            <person name="Havlak P."/>
            <person name="Hellsten U."/>
            <person name="Kuo D.H."/>
            <person name="Larsson T."/>
            <person name="Lv J."/>
            <person name="Arendt D."/>
            <person name="Savage R."/>
            <person name="Osoegawa K."/>
            <person name="de Jong P."/>
            <person name="Grimwood J."/>
            <person name="Chapman J.A."/>
            <person name="Shapiro H."/>
            <person name="Aerts A."/>
            <person name="Otillar R.P."/>
            <person name="Terry A.Y."/>
            <person name="Boore J.L."/>
            <person name="Grigoriev I.V."/>
            <person name="Lindberg D.R."/>
            <person name="Seaver E.C."/>
            <person name="Weisblat D.A."/>
            <person name="Putnam N.H."/>
            <person name="Rokhsar D.S."/>
        </authorList>
    </citation>
    <scope>NUCLEOTIDE SEQUENCE</scope>
</reference>
<dbReference type="InterPro" id="IPR018247">
    <property type="entry name" value="EF_Hand_1_Ca_BS"/>
</dbReference>
<keyword evidence="11" id="KW-1185">Reference proteome</keyword>
<feature type="region of interest" description="Disordered" evidence="7">
    <location>
        <begin position="793"/>
        <end position="816"/>
    </location>
</feature>
<feature type="compositionally biased region" description="Polar residues" evidence="7">
    <location>
        <begin position="137"/>
        <end position="154"/>
    </location>
</feature>
<name>T1F8I9_HELRO</name>
<evidence type="ECO:0000256" key="1">
    <source>
        <dbReference type="ARBA" id="ARBA00004300"/>
    </source>
</evidence>
<evidence type="ECO:0000256" key="5">
    <source>
        <dbReference type="ARBA" id="ARBA00023212"/>
    </source>
</evidence>
<feature type="coiled-coil region" evidence="6">
    <location>
        <begin position="1216"/>
        <end position="1243"/>
    </location>
</feature>
<dbReference type="PANTHER" id="PTHR18905">
    <property type="entry name" value="NINEIN"/>
    <property type="match status" value="1"/>
</dbReference>
<dbReference type="KEGG" id="hro:HELRODRAFT_174839"/>
<feature type="compositionally biased region" description="Basic and acidic residues" evidence="7">
    <location>
        <begin position="1016"/>
        <end position="1025"/>
    </location>
</feature>
<dbReference type="SMART" id="SM00054">
    <property type="entry name" value="EFh"/>
    <property type="match status" value="2"/>
</dbReference>
<feature type="compositionally biased region" description="Polar residues" evidence="7">
    <location>
        <begin position="92"/>
        <end position="102"/>
    </location>
</feature>
<dbReference type="EMBL" id="KB096785">
    <property type="protein sequence ID" value="ESO01289.1"/>
    <property type="molecule type" value="Genomic_DNA"/>
</dbReference>
<feature type="compositionally biased region" description="Basic and acidic residues" evidence="7">
    <location>
        <begin position="172"/>
        <end position="187"/>
    </location>
</feature>
<dbReference type="STRING" id="6412.T1F8I9"/>
<feature type="domain" description="EF-hand" evidence="8">
    <location>
        <begin position="38"/>
        <end position="73"/>
    </location>
</feature>
<proteinExistence type="predicted"/>
<keyword evidence="6" id="KW-0175">Coiled coil</keyword>
<evidence type="ECO:0000313" key="10">
    <source>
        <dbReference type="EnsemblMetazoa" id="HelroP174839"/>
    </source>
</evidence>
<dbReference type="PANTHER" id="PTHR18905:SF13">
    <property type="entry name" value="NON-CENTROSOMAL MICROTUBULE ARRAY"/>
    <property type="match status" value="1"/>
</dbReference>
<dbReference type="GO" id="GO:0005813">
    <property type="term" value="C:centrosome"/>
    <property type="evidence" value="ECO:0000318"/>
    <property type="project" value="GO_Central"/>
</dbReference>
<evidence type="ECO:0000256" key="3">
    <source>
        <dbReference type="ARBA" id="ARBA00022553"/>
    </source>
</evidence>
<dbReference type="OMA" id="RHENEYT"/>
<feature type="compositionally biased region" description="Acidic residues" evidence="7">
    <location>
        <begin position="296"/>
        <end position="305"/>
    </location>
</feature>
<evidence type="ECO:0000313" key="9">
    <source>
        <dbReference type="EMBL" id="ESO01289.1"/>
    </source>
</evidence>
<evidence type="ECO:0000256" key="6">
    <source>
        <dbReference type="SAM" id="Coils"/>
    </source>
</evidence>
<dbReference type="InterPro" id="IPR011992">
    <property type="entry name" value="EF-hand-dom_pair"/>
</dbReference>
<feature type="coiled-coil region" evidence="6">
    <location>
        <begin position="1314"/>
        <end position="1359"/>
    </location>
</feature>
<feature type="compositionally biased region" description="Acidic residues" evidence="7">
    <location>
        <begin position="1006"/>
        <end position="1015"/>
    </location>
</feature>
<dbReference type="InterPro" id="IPR002048">
    <property type="entry name" value="EF_hand_dom"/>
</dbReference>
<feature type="compositionally biased region" description="Polar residues" evidence="7">
    <location>
        <begin position="109"/>
        <end position="130"/>
    </location>
</feature>
<dbReference type="OrthoDB" id="5799458at2759"/>
<dbReference type="Proteomes" id="UP000015101">
    <property type="component" value="Unassembled WGS sequence"/>
</dbReference>
<keyword evidence="4" id="KW-0106">Calcium</keyword>
<feature type="region of interest" description="Disordered" evidence="7">
    <location>
        <begin position="1003"/>
        <end position="1025"/>
    </location>
</feature>
<organism evidence="10 11">
    <name type="scientific">Helobdella robusta</name>
    <name type="common">Californian leech</name>
    <dbReference type="NCBI Taxonomy" id="6412"/>
    <lineage>
        <taxon>Eukaryota</taxon>
        <taxon>Metazoa</taxon>
        <taxon>Spiralia</taxon>
        <taxon>Lophotrochozoa</taxon>
        <taxon>Annelida</taxon>
        <taxon>Clitellata</taxon>
        <taxon>Hirudinea</taxon>
        <taxon>Rhynchobdellida</taxon>
        <taxon>Glossiphoniidae</taxon>
        <taxon>Helobdella</taxon>
    </lineage>
</organism>
<feature type="compositionally biased region" description="Low complexity" evidence="7">
    <location>
        <begin position="1156"/>
        <end position="1199"/>
    </location>
</feature>
<evidence type="ECO:0000313" key="11">
    <source>
        <dbReference type="Proteomes" id="UP000015101"/>
    </source>
</evidence>
<dbReference type="EnsemblMetazoa" id="HelroT174839">
    <property type="protein sequence ID" value="HelroP174839"/>
    <property type="gene ID" value="HelroG174839"/>
</dbReference>
<dbReference type="PROSITE" id="PS00018">
    <property type="entry name" value="EF_HAND_1"/>
    <property type="match status" value="1"/>
</dbReference>
<evidence type="ECO:0000256" key="2">
    <source>
        <dbReference type="ARBA" id="ARBA00022490"/>
    </source>
</evidence>
<dbReference type="InParanoid" id="T1F8I9"/>
<dbReference type="EMBL" id="AMQM01005048">
    <property type="status" value="NOT_ANNOTATED_CDS"/>
    <property type="molecule type" value="Genomic_DNA"/>
</dbReference>
<dbReference type="GO" id="GO:0005509">
    <property type="term" value="F:calcium ion binding"/>
    <property type="evidence" value="ECO:0007669"/>
    <property type="project" value="InterPro"/>
</dbReference>
<accession>T1F8I9</accession>
<keyword evidence="5" id="KW-0206">Cytoskeleton</keyword>
<sequence length="1600" mass="181052">MDKENLKAIFNDLGVASQGYVNKDELAKICEYFGMEDMTKKELDKLFQDLDQDKDGKISEDEFLVGMFNKPSPPTPSTPKFPPDSLQEPTAPVTSPAPNVTPRNKDNKTTPANKNNETTPTNKDINTTPTNKDDETTPTNKDANNTKSPSSTILPTKENEPLPPKTPSTKAVLDKNSPETDSKDSKFDSLPNFGDKNKFPNLSATSRADPTDWLNFLDPNRTGFVKGRDVIDYMSRCKIADGENILKRLNFDPVGNIAPSQLARVLEQQLKNSKDAALHDAAADMLLNSTDKLWSVDDDDDDDNGDTMPSKSDRDDFEKLKKKLEDSLKESMDECERLRVKNEELESEIKKLTEDLNNASTIKDTNYEATKKKLDDGDDESDNKVRLSNDRYSSLDFDDANISDDVRRTIQREMDRREKLAADERKQAEGALLLEISELESKHADELEKLKKDHKKEKDDLLASQQRAIADAIAEKERDLMKDYVKDKLSSSASQLPVSSADELDNKNKEITRLQNELEKQSKLIEDLQQQMKDDNNNNNVEEAKPTTTTTKKDSHSSIIPTELRKFFTSDDDLVDDVKDSIKEKDDVTNMVSSEGVDAMRANVVKKVDVTSQTNENDVIVEKIETGIQTEKVIISKAIDRNDFAGQTDDDDVIAIERSDIHCQTNHVVISDVIEKINLHTQTDEIEKVFSDSEVQTGEVQGDDTKFAHVETQTASNEVMHAKTQTSINDVTYVMTQTDDDLVAAAVEATTQTTSEELISTYIQTDTGVSRDTFTQTFEQSDDDDVEKFIDVTSQTESRDSVDVSSQTEQPRDSVAEVSAPTMATDLNDMSIQTDDELKESTAAQTSTVESVDVTTQCETTDEKNVDVMMQTEDVINASNDNISTQTSIVGVSEVETQTEDNVFGVPDVVDVSNNELESLRPSRASLTEEHDASNKTSIQTDVTDVIKVPVTASTTTTSTVTAQTQTSIIEGDVINNDTSPATSQQQQFRNIETTITATTSTQTDFELDGYDDNNDERGDHDNDDREKLLKQYQANISELKSKIAADEKHMSQVIHEMDLMISDLEDKLELSYKVNKKLEKVIKDRNEEITSLKESQRHRKDGDENVLSSRQLRQPHQNQPQLQPQQPQLQPQQLQPQQPQLQPQQPQPQQPQPQQPQLQSQLQPQQPQLQLQQLQPQQPQLQPQLQPQPAPSQSRSQPVNSDLSDFDNVINNIPDESIENLIKDYESKLNDVRLEFEKERSKIKQDHDKEIKKLADDFATAIDSLNKDRERKLKEMENKENPKTINKIKDLESRISDLMMTNERIILNLTKDNEIKKLEIKNLNALAEKLKNESKMEKNDFKNALRRLKNDLRVEKEVKLSSAGSGRLETYLREQISDLCRQNAELMSRNEKVDKADVMAERDLLRDQLRRTLNQLNDVTTALTALTNQHRAEKQAWTLAKDQLIDPAKYQQLASKMAWTEAANEKLQAMLERSQLESTNLLTAARESFDKSLNDLNKEKLLSDNYVNKLTGLIDNKDQRIKQFVSQLCSYFIFISMNDQQKKTEKLIKDLYSENARLVKYLQVLEKQKNDLNSTNKLLEDKCLALGDLVRRLCPAAVQ</sequence>
<feature type="compositionally biased region" description="Pro residues" evidence="7">
    <location>
        <begin position="1146"/>
        <end position="1155"/>
    </location>
</feature>
<feature type="compositionally biased region" description="Pro residues" evidence="7">
    <location>
        <begin position="71"/>
        <end position="82"/>
    </location>
</feature>
<dbReference type="GO" id="GO:0034454">
    <property type="term" value="P:microtubule anchoring at centrosome"/>
    <property type="evidence" value="ECO:0000318"/>
    <property type="project" value="GO_Central"/>
</dbReference>
<dbReference type="CTD" id="20205138"/>
<dbReference type="Gene3D" id="1.10.238.10">
    <property type="entry name" value="EF-hand"/>
    <property type="match status" value="1"/>
</dbReference>
<evidence type="ECO:0000259" key="8">
    <source>
        <dbReference type="PROSITE" id="PS50222"/>
    </source>
</evidence>
<feature type="coiled-coil region" evidence="6">
    <location>
        <begin position="440"/>
        <end position="467"/>
    </location>
</feature>
<dbReference type="Pfam" id="PF13499">
    <property type="entry name" value="EF-hand_7"/>
    <property type="match status" value="1"/>
</dbReference>
<dbReference type="RefSeq" id="XP_009020525.1">
    <property type="nucleotide sequence ID" value="XM_009022277.1"/>
</dbReference>
<feature type="region of interest" description="Disordered" evidence="7">
    <location>
        <begin position="531"/>
        <end position="556"/>
    </location>
</feature>
<feature type="region of interest" description="Disordered" evidence="7">
    <location>
        <begin position="66"/>
        <end position="207"/>
    </location>
</feature>
<dbReference type="SUPFAM" id="SSF47473">
    <property type="entry name" value="EF-hand"/>
    <property type="match status" value="1"/>
</dbReference>
<dbReference type="PROSITE" id="PS50222">
    <property type="entry name" value="EF_HAND_2"/>
    <property type="match status" value="2"/>
</dbReference>
<keyword evidence="3" id="KW-0597">Phosphoprotein</keyword>
<feature type="compositionally biased region" description="Low complexity" evidence="7">
    <location>
        <begin position="1114"/>
        <end position="1145"/>
    </location>
</feature>
<evidence type="ECO:0000256" key="4">
    <source>
        <dbReference type="ARBA" id="ARBA00022837"/>
    </source>
</evidence>
<evidence type="ECO:0000256" key="7">
    <source>
        <dbReference type="SAM" id="MobiDB-lite"/>
    </source>
</evidence>
<keyword evidence="2" id="KW-0963">Cytoplasm</keyword>
<comment type="subcellular location">
    <subcellularLocation>
        <location evidence="1">Cytoplasm</location>
        <location evidence="1">Cytoskeleton</location>
        <location evidence="1">Microtubule organizing center</location>
        <location evidence="1">Centrosome</location>
    </subcellularLocation>
</comment>
<reference evidence="11" key="1">
    <citation type="submission" date="2012-12" db="EMBL/GenBank/DDBJ databases">
        <authorList>
            <person name="Hellsten U."/>
            <person name="Grimwood J."/>
            <person name="Chapman J.A."/>
            <person name="Shapiro H."/>
            <person name="Aerts A."/>
            <person name="Otillar R.P."/>
            <person name="Terry A.Y."/>
            <person name="Boore J.L."/>
            <person name="Simakov O."/>
            <person name="Marletaz F."/>
            <person name="Cho S.-J."/>
            <person name="Edsinger-Gonzales E."/>
            <person name="Havlak P."/>
            <person name="Kuo D.-H."/>
            <person name="Larsson T."/>
            <person name="Lv J."/>
            <person name="Arendt D."/>
            <person name="Savage R."/>
            <person name="Osoegawa K."/>
            <person name="de Jong P."/>
            <person name="Lindberg D.R."/>
            <person name="Seaver E.C."/>
            <person name="Weisblat D.A."/>
            <person name="Putnam N.H."/>
            <person name="Grigoriev I.V."/>
            <person name="Rokhsar D.S."/>
        </authorList>
    </citation>
    <scope>NUCLEOTIDE SEQUENCE</scope>
</reference>
<dbReference type="CDD" id="cd00051">
    <property type="entry name" value="EFh"/>
    <property type="match status" value="1"/>
</dbReference>
<feature type="region of interest" description="Disordered" evidence="7">
    <location>
        <begin position="1114"/>
        <end position="1207"/>
    </location>
</feature>
<gene>
    <name evidence="10" type="primary">20205138</name>
    <name evidence="9" type="ORF">HELRODRAFT_174839</name>
</gene>
<dbReference type="HOGENOM" id="CLU_244341_0_0_1"/>
<feature type="region of interest" description="Disordered" evidence="7">
    <location>
        <begin position="293"/>
        <end position="316"/>
    </location>
</feature>